<dbReference type="EMBL" id="GBRH01263890">
    <property type="protein sequence ID" value="JAD34005.1"/>
    <property type="molecule type" value="Transcribed_RNA"/>
</dbReference>
<reference evidence="1" key="2">
    <citation type="journal article" date="2015" name="Data Brief">
        <title>Shoot transcriptome of the giant reed, Arundo donax.</title>
        <authorList>
            <person name="Barrero R.A."/>
            <person name="Guerrero F.D."/>
            <person name="Moolhuijzen P."/>
            <person name="Goolsby J.A."/>
            <person name="Tidwell J."/>
            <person name="Bellgard S.E."/>
            <person name="Bellgard M.I."/>
        </authorList>
    </citation>
    <scope>NUCLEOTIDE SEQUENCE</scope>
    <source>
        <tissue evidence="1">Shoot tissue taken approximately 20 cm above the soil surface</tissue>
    </source>
</reference>
<accession>A0A0A8ZB81</accession>
<protein>
    <submittedName>
        <fullName evidence="1">Uncharacterized protein</fullName>
    </submittedName>
</protein>
<evidence type="ECO:0000313" key="1">
    <source>
        <dbReference type="EMBL" id="JAD34005.1"/>
    </source>
</evidence>
<reference evidence="1" key="1">
    <citation type="submission" date="2014-09" db="EMBL/GenBank/DDBJ databases">
        <authorList>
            <person name="Magalhaes I.L.F."/>
            <person name="Oliveira U."/>
            <person name="Santos F.R."/>
            <person name="Vidigal T.H.D.A."/>
            <person name="Brescovit A.D."/>
            <person name="Santos A.J."/>
        </authorList>
    </citation>
    <scope>NUCLEOTIDE SEQUENCE</scope>
    <source>
        <tissue evidence="1">Shoot tissue taken approximately 20 cm above the soil surface</tissue>
    </source>
</reference>
<sequence length="39" mass="4556">MICYGSLLIIYLEKNVLSETQNHWWVILGINCDVFQLSV</sequence>
<organism evidence="1">
    <name type="scientific">Arundo donax</name>
    <name type="common">Giant reed</name>
    <name type="synonym">Donax arundinaceus</name>
    <dbReference type="NCBI Taxonomy" id="35708"/>
    <lineage>
        <taxon>Eukaryota</taxon>
        <taxon>Viridiplantae</taxon>
        <taxon>Streptophyta</taxon>
        <taxon>Embryophyta</taxon>
        <taxon>Tracheophyta</taxon>
        <taxon>Spermatophyta</taxon>
        <taxon>Magnoliopsida</taxon>
        <taxon>Liliopsida</taxon>
        <taxon>Poales</taxon>
        <taxon>Poaceae</taxon>
        <taxon>PACMAD clade</taxon>
        <taxon>Arundinoideae</taxon>
        <taxon>Arundineae</taxon>
        <taxon>Arundo</taxon>
    </lineage>
</organism>
<name>A0A0A8ZB81_ARUDO</name>
<proteinExistence type="predicted"/>
<dbReference type="AlphaFoldDB" id="A0A0A8ZB81"/>